<dbReference type="Pfam" id="PF01264">
    <property type="entry name" value="Chorismate_synt"/>
    <property type="match status" value="1"/>
</dbReference>
<dbReference type="PANTHER" id="PTHR21085:SF0">
    <property type="entry name" value="CHORISMATE SYNTHASE"/>
    <property type="match status" value="1"/>
</dbReference>
<evidence type="ECO:0000256" key="12">
    <source>
        <dbReference type="RuleBase" id="RU000605"/>
    </source>
</evidence>
<evidence type="ECO:0000256" key="10">
    <source>
        <dbReference type="ARBA" id="ARBA00023239"/>
    </source>
</evidence>
<dbReference type="CDD" id="cd07304">
    <property type="entry name" value="Chorismate_synthase"/>
    <property type="match status" value="1"/>
</dbReference>
<feature type="binding site" evidence="11">
    <location>
        <begin position="323"/>
        <end position="327"/>
    </location>
    <ligand>
        <name>FMN</name>
        <dbReference type="ChEBI" id="CHEBI:58210"/>
    </ligand>
</feature>
<dbReference type="GO" id="GO:0009423">
    <property type="term" value="P:chorismate biosynthetic process"/>
    <property type="evidence" value="ECO:0007669"/>
    <property type="project" value="UniProtKB-UniRule"/>
</dbReference>
<evidence type="ECO:0000313" key="15">
    <source>
        <dbReference type="Proteomes" id="UP000600547"/>
    </source>
</evidence>
<dbReference type="NCBIfam" id="TIGR00033">
    <property type="entry name" value="aroC"/>
    <property type="match status" value="1"/>
</dbReference>
<comment type="function">
    <text evidence="11">Catalyzes the anti-1,4-elimination of the C-3 phosphate and the C-6 proR hydrogen from 5-enolpyruvylshikimate-3-phosphate (EPSP) to yield chorismate, which is the branch point compound that serves as the starting substrate for the three terminal pathways of aromatic amino acid biosynthesis. This reaction introduces a second double bond into the aromatic ring system.</text>
</comment>
<comment type="pathway">
    <text evidence="1 11 12">Metabolic intermediate biosynthesis; chorismate biosynthesis; chorismate from D-erythrose 4-phosphate and phosphoenolpyruvate: step 7/7.</text>
</comment>
<evidence type="ECO:0000256" key="4">
    <source>
        <dbReference type="ARBA" id="ARBA00022605"/>
    </source>
</evidence>
<dbReference type="EC" id="4.2.3.5" evidence="3 11"/>
<protein>
    <recommendedName>
        <fullName evidence="3 11">Chorismate synthase</fullName>
        <shortName evidence="11">CS</shortName>
        <ecNumber evidence="3 11">4.2.3.5</ecNumber>
    </recommendedName>
    <alternativeName>
        <fullName evidence="11">5-enolpyruvylshikimate-3-phosphate phospholyase</fullName>
    </alternativeName>
</protein>
<dbReference type="UniPathway" id="UPA00053">
    <property type="reaction ID" value="UER00090"/>
</dbReference>
<evidence type="ECO:0000313" key="14">
    <source>
        <dbReference type="EMBL" id="GGM41370.1"/>
    </source>
</evidence>
<feature type="binding site" evidence="11">
    <location>
        <position position="63"/>
    </location>
    <ligand>
        <name>NADP(+)</name>
        <dbReference type="ChEBI" id="CHEBI:58349"/>
    </ligand>
</feature>
<keyword evidence="9 11" id="KW-0057">Aromatic amino acid biosynthesis</keyword>
<proteinExistence type="inferred from homology"/>
<sequence length="400" mass="42860">MFVQGRRAGAGQAVQSGGMRYLTAGESHGPQLTAIIEGLPSQLPLGKGDIDPWLRRRQGGYGRGRRMVIETDEAEILSGVRAGRTTGAPVTLAIANKDHRNWTEIMSPEPGGEPRKKALTDARPGHADLTGGVKYRHKDLRDVLERASARETAARVAVGSIALKLLSELGVEGANYVSSLAGIETRVPFSWDALEAIENSDLRTPDEDAAAMMRERIDQAKKDGDTLGGILEVRFRGLPVGLGSFVHYDRKLDGKIAQAALSVQAMKGVEIGRAFENAVQPGSRVHDAVYYREGTYARDTNGAGGLEAGMTNGEELIVRVAMKPIATLMKPLPTVNVVTHEASDAARERSDTTAVPAAGVILQCVIGWVLAEAMLEKFGGDTLPELQERVAAARAFAQSY</sequence>
<comment type="subunit">
    <text evidence="11">Homotetramer.</text>
</comment>
<evidence type="ECO:0000256" key="9">
    <source>
        <dbReference type="ARBA" id="ARBA00023141"/>
    </source>
</evidence>
<comment type="cofactor">
    <cofactor evidence="11 12">
        <name>FMNH2</name>
        <dbReference type="ChEBI" id="CHEBI:57618"/>
    </cofactor>
    <text evidence="11 12">Reduced FMN (FMNH(2)).</text>
</comment>
<name>A0A8H9L611_9DEIO</name>
<comment type="caution">
    <text evidence="14">The sequence shown here is derived from an EMBL/GenBank/DDBJ whole genome shotgun (WGS) entry which is preliminary data.</text>
</comment>
<keyword evidence="7 11" id="KW-0274">FAD</keyword>
<dbReference type="GO" id="GO:0008652">
    <property type="term" value="P:amino acid biosynthetic process"/>
    <property type="evidence" value="ECO:0007669"/>
    <property type="project" value="UniProtKB-KW"/>
</dbReference>
<evidence type="ECO:0000256" key="13">
    <source>
        <dbReference type="SAM" id="MobiDB-lite"/>
    </source>
</evidence>
<dbReference type="PIRSF" id="PIRSF001456">
    <property type="entry name" value="Chorismate_synth"/>
    <property type="match status" value="1"/>
</dbReference>
<reference evidence="15" key="1">
    <citation type="journal article" date="2019" name="Int. J. Syst. Evol. Microbiol.">
        <title>The Global Catalogue of Microorganisms (GCM) 10K type strain sequencing project: providing services to taxonomists for standard genome sequencing and annotation.</title>
        <authorList>
            <consortium name="The Broad Institute Genomics Platform"/>
            <consortium name="The Broad Institute Genome Sequencing Center for Infectious Disease"/>
            <person name="Wu L."/>
            <person name="Ma J."/>
        </authorList>
    </citation>
    <scope>NUCLEOTIDE SEQUENCE [LARGE SCALE GENOMIC DNA]</scope>
    <source>
        <strain evidence="15">JCM 31047</strain>
    </source>
</reference>
<feature type="binding site" evidence="11">
    <location>
        <position position="308"/>
    </location>
    <ligand>
        <name>FMN</name>
        <dbReference type="ChEBI" id="CHEBI:58210"/>
    </ligand>
</feature>
<feature type="binding site" evidence="11">
    <location>
        <position position="57"/>
    </location>
    <ligand>
        <name>NADP(+)</name>
        <dbReference type="ChEBI" id="CHEBI:58349"/>
    </ligand>
</feature>
<evidence type="ECO:0000256" key="6">
    <source>
        <dbReference type="ARBA" id="ARBA00022643"/>
    </source>
</evidence>
<evidence type="ECO:0000256" key="1">
    <source>
        <dbReference type="ARBA" id="ARBA00005044"/>
    </source>
</evidence>
<feature type="compositionally biased region" description="Basic and acidic residues" evidence="13">
    <location>
        <begin position="112"/>
        <end position="126"/>
    </location>
</feature>
<dbReference type="GO" id="GO:0004107">
    <property type="term" value="F:chorismate synthase activity"/>
    <property type="evidence" value="ECO:0007669"/>
    <property type="project" value="UniProtKB-UniRule"/>
</dbReference>
<keyword evidence="15" id="KW-1185">Reference proteome</keyword>
<accession>A0A8H9L611</accession>
<feature type="binding site" evidence="11">
    <location>
        <begin position="264"/>
        <end position="265"/>
    </location>
    <ligand>
        <name>FMN</name>
        <dbReference type="ChEBI" id="CHEBI:58210"/>
    </ligand>
</feature>
<dbReference type="FunFam" id="3.60.150.10:FF:000002">
    <property type="entry name" value="Chorismate synthase"/>
    <property type="match status" value="1"/>
</dbReference>
<dbReference type="InterPro" id="IPR035904">
    <property type="entry name" value="Chorismate_synth_AroC_sf"/>
</dbReference>
<dbReference type="GO" id="GO:0010181">
    <property type="term" value="F:FMN binding"/>
    <property type="evidence" value="ECO:0007669"/>
    <property type="project" value="TreeGrafter"/>
</dbReference>
<comment type="similarity">
    <text evidence="2 11 12">Belongs to the chorismate synthase family.</text>
</comment>
<dbReference type="EMBL" id="BMQG01000004">
    <property type="protein sequence ID" value="GGM41370.1"/>
    <property type="molecule type" value="Genomic_DNA"/>
</dbReference>
<evidence type="ECO:0000256" key="5">
    <source>
        <dbReference type="ARBA" id="ARBA00022630"/>
    </source>
</evidence>
<keyword evidence="4 11" id="KW-0028">Amino-acid biosynthesis</keyword>
<dbReference type="HAMAP" id="MF_00300">
    <property type="entry name" value="Chorismate_synth"/>
    <property type="match status" value="1"/>
</dbReference>
<feature type="region of interest" description="Disordered" evidence="13">
    <location>
        <begin position="103"/>
        <end position="131"/>
    </location>
</feature>
<dbReference type="Gene3D" id="3.60.150.10">
    <property type="entry name" value="Chorismate synthase AroC"/>
    <property type="match status" value="1"/>
</dbReference>
<comment type="catalytic activity">
    <reaction evidence="11 12">
        <text>5-O-(1-carboxyvinyl)-3-phosphoshikimate = chorismate + phosphate</text>
        <dbReference type="Rhea" id="RHEA:21020"/>
        <dbReference type="ChEBI" id="CHEBI:29748"/>
        <dbReference type="ChEBI" id="CHEBI:43474"/>
        <dbReference type="ChEBI" id="CHEBI:57701"/>
        <dbReference type="EC" id="4.2.3.5"/>
    </reaction>
</comment>
<evidence type="ECO:0000256" key="3">
    <source>
        <dbReference type="ARBA" id="ARBA00013036"/>
    </source>
</evidence>
<feature type="binding site" evidence="11">
    <location>
        <position position="349"/>
    </location>
    <ligand>
        <name>FMN</name>
        <dbReference type="ChEBI" id="CHEBI:58210"/>
    </ligand>
</feature>
<evidence type="ECO:0000256" key="2">
    <source>
        <dbReference type="ARBA" id="ARBA00008014"/>
    </source>
</evidence>
<dbReference type="GO" id="GO:0005829">
    <property type="term" value="C:cytosol"/>
    <property type="evidence" value="ECO:0007669"/>
    <property type="project" value="TreeGrafter"/>
</dbReference>
<dbReference type="PANTHER" id="PTHR21085">
    <property type="entry name" value="CHORISMATE SYNTHASE"/>
    <property type="match status" value="1"/>
</dbReference>
<dbReference type="SUPFAM" id="SSF103263">
    <property type="entry name" value="Chorismate synthase, AroC"/>
    <property type="match status" value="1"/>
</dbReference>
<evidence type="ECO:0000256" key="7">
    <source>
        <dbReference type="ARBA" id="ARBA00022827"/>
    </source>
</evidence>
<gene>
    <name evidence="11 14" type="primary">aroC</name>
    <name evidence="14" type="ORF">GCM10008956_17190</name>
</gene>
<dbReference type="Proteomes" id="UP000600547">
    <property type="component" value="Unassembled WGS sequence"/>
</dbReference>
<organism evidence="14 15">
    <name type="scientific">Deinococcus arenae</name>
    <dbReference type="NCBI Taxonomy" id="1452751"/>
    <lineage>
        <taxon>Bacteria</taxon>
        <taxon>Thermotogati</taxon>
        <taxon>Deinococcota</taxon>
        <taxon>Deinococci</taxon>
        <taxon>Deinococcales</taxon>
        <taxon>Deinococcaceae</taxon>
        <taxon>Deinococcus</taxon>
    </lineage>
</organism>
<keyword evidence="5 11" id="KW-0285">Flavoprotein</keyword>
<dbReference type="InterPro" id="IPR020541">
    <property type="entry name" value="Chorismate_synthase_CS"/>
</dbReference>
<keyword evidence="6 11" id="KW-0288">FMN</keyword>
<dbReference type="AlphaFoldDB" id="A0A8H9L611"/>
<dbReference type="PROSITE" id="PS00787">
    <property type="entry name" value="CHORISMATE_SYNTHASE_1"/>
    <property type="match status" value="1"/>
</dbReference>
<dbReference type="NCBIfam" id="NF003793">
    <property type="entry name" value="PRK05382.1"/>
    <property type="match status" value="1"/>
</dbReference>
<feature type="binding site" evidence="11">
    <location>
        <begin position="146"/>
        <end position="148"/>
    </location>
    <ligand>
        <name>FMN</name>
        <dbReference type="ChEBI" id="CHEBI:58210"/>
    </ligand>
</feature>
<keyword evidence="8 11" id="KW-0521">NADP</keyword>
<evidence type="ECO:0000256" key="11">
    <source>
        <dbReference type="HAMAP-Rule" id="MF_00300"/>
    </source>
</evidence>
<dbReference type="PROSITE" id="PS00788">
    <property type="entry name" value="CHORISMATE_SYNTHASE_2"/>
    <property type="match status" value="1"/>
</dbReference>
<keyword evidence="10 11" id="KW-0456">Lyase</keyword>
<dbReference type="GO" id="GO:0009073">
    <property type="term" value="P:aromatic amino acid family biosynthetic process"/>
    <property type="evidence" value="ECO:0007669"/>
    <property type="project" value="UniProtKB-KW"/>
</dbReference>
<dbReference type="InterPro" id="IPR000453">
    <property type="entry name" value="Chorismate_synth"/>
</dbReference>
<evidence type="ECO:0000256" key="8">
    <source>
        <dbReference type="ARBA" id="ARBA00022857"/>
    </source>
</evidence>